<name>M3IH90_LEPIT</name>
<organism evidence="2 3">
    <name type="scientific">Leptospira interrogans serovar Copenhageni str. LT2050</name>
    <dbReference type="NCBI Taxonomy" id="1001598"/>
    <lineage>
        <taxon>Bacteria</taxon>
        <taxon>Pseudomonadati</taxon>
        <taxon>Spirochaetota</taxon>
        <taxon>Spirochaetia</taxon>
        <taxon>Leptospirales</taxon>
        <taxon>Leptospiraceae</taxon>
        <taxon>Leptospira</taxon>
    </lineage>
</organism>
<comment type="caution">
    <text evidence="2">The sequence shown here is derived from an EMBL/GenBank/DDBJ whole genome shotgun (WGS) entry which is preliminary data.</text>
</comment>
<feature type="domain" description="Cupin fold metalloprotein WbuC cupin" evidence="1">
    <location>
        <begin position="29"/>
        <end position="109"/>
    </location>
</feature>
<dbReference type="NCBIfam" id="TIGR04366">
    <property type="entry name" value="cupin_WbuC"/>
    <property type="match status" value="1"/>
</dbReference>
<sequence length="189" mass="21646">MREILAQPANHILLTTVNLDSKPHRQLLTDSLFLEVLQKANASPRKRANHNFHELSEVYQRFLNVLTRDTYVQAHRHKFPPKPETFLALKGDLGFILFNDDGSIQETHYLSSQGPVYGIDIVPGVFHTLVCLSENAICFEGKSGPYEPTTDKDFASWAPAETDPNRNEYLDKLRKLFNLNSNLFLLFLF</sequence>
<evidence type="ECO:0000259" key="1">
    <source>
        <dbReference type="Pfam" id="PF19480"/>
    </source>
</evidence>
<evidence type="ECO:0000313" key="2">
    <source>
        <dbReference type="EMBL" id="EMG20082.1"/>
    </source>
</evidence>
<dbReference type="Proteomes" id="UP000011778">
    <property type="component" value="Unassembled WGS sequence"/>
</dbReference>
<accession>M3IH90</accession>
<dbReference type="EMBL" id="AFMD02000449">
    <property type="protein sequence ID" value="EMG20082.1"/>
    <property type="molecule type" value="Genomic_DNA"/>
</dbReference>
<dbReference type="CDD" id="cd07005">
    <property type="entry name" value="cupin_WbuC-like"/>
    <property type="match status" value="1"/>
</dbReference>
<dbReference type="AlphaFoldDB" id="M3IH90"/>
<reference evidence="2 3" key="1">
    <citation type="submission" date="2013-02" db="EMBL/GenBank/DDBJ databases">
        <authorList>
            <person name="Harkins D.M."/>
            <person name="Durkin A.S."/>
            <person name="Brinkac L.M."/>
            <person name="Haft D.H."/>
            <person name="Selengut J.D."/>
            <person name="Sanka R."/>
            <person name="DePew J."/>
            <person name="Purushe J."/>
            <person name="Tulsiani S.M."/>
            <person name="Graham G.C."/>
            <person name="Burns M.-A."/>
            <person name="Dohnt M.F."/>
            <person name="Smythe L.D."/>
            <person name="McKay D.B."/>
            <person name="Craig S.B."/>
            <person name="Vinetz J.M."/>
            <person name="Sutton G.G."/>
            <person name="Nierman W.C."/>
            <person name="Fouts D.E."/>
        </authorList>
    </citation>
    <scope>NUCLEOTIDE SEQUENCE [LARGE SCALE GENOMIC DNA]</scope>
    <source>
        <strain evidence="2 3">LT2050</strain>
    </source>
</reference>
<dbReference type="Pfam" id="PF19480">
    <property type="entry name" value="DUF6016"/>
    <property type="match status" value="1"/>
</dbReference>
<dbReference type="InterPro" id="IPR027565">
    <property type="entry name" value="Cupin_WbuC"/>
</dbReference>
<proteinExistence type="predicted"/>
<gene>
    <name evidence="2" type="ORF">LEP1GSC150_4958</name>
</gene>
<evidence type="ECO:0000313" key="3">
    <source>
        <dbReference type="Proteomes" id="UP000011778"/>
    </source>
</evidence>
<protein>
    <submittedName>
        <fullName evidence="2">Cupin fold metalloprotein, WbuC family</fullName>
    </submittedName>
</protein>
<dbReference type="InterPro" id="IPR011051">
    <property type="entry name" value="RmlC_Cupin_sf"/>
</dbReference>
<dbReference type="InterPro" id="IPR046058">
    <property type="entry name" value="WbuC_cupin"/>
</dbReference>
<dbReference type="SUPFAM" id="SSF51182">
    <property type="entry name" value="RmlC-like cupins"/>
    <property type="match status" value="1"/>
</dbReference>
<dbReference type="InterPro" id="IPR014710">
    <property type="entry name" value="RmlC-like_jellyroll"/>
</dbReference>
<dbReference type="Gene3D" id="2.60.120.10">
    <property type="entry name" value="Jelly Rolls"/>
    <property type="match status" value="1"/>
</dbReference>